<evidence type="ECO:0000313" key="3">
    <source>
        <dbReference type="Proteomes" id="UP000646244"/>
    </source>
</evidence>
<dbReference type="Proteomes" id="UP000646244">
    <property type="component" value="Unassembled WGS sequence"/>
</dbReference>
<feature type="compositionally biased region" description="Low complexity" evidence="1">
    <location>
        <begin position="108"/>
        <end position="121"/>
    </location>
</feature>
<dbReference type="AlphaFoldDB" id="A0A918TS86"/>
<feature type="region of interest" description="Disordered" evidence="1">
    <location>
        <begin position="105"/>
        <end position="148"/>
    </location>
</feature>
<dbReference type="EMBL" id="BMVB01000013">
    <property type="protein sequence ID" value="GHC58693.1"/>
    <property type="molecule type" value="Genomic_DNA"/>
</dbReference>
<comment type="caution">
    <text evidence="2">The sequence shown here is derived from an EMBL/GenBank/DDBJ whole genome shotgun (WGS) entry which is preliminary data.</text>
</comment>
<sequence>MFRHVIAPTRFFTQISNDIIRHPRLSSDAKCLLIWQLSLPPGADEPLSVSAGRAGIKKTAFTRAKSELKAEGYVHEWRRSGPRGRWSTTQLVSNVPLTEAEALAVRNSSSTSVPPTAAPPAVGEPTPRAVGRSQEKNGEHTPHPPHPLAERGAAALAAVSHRERRLRLSGRDILALAPIAGQWFERGATLTDLHDALTSGLPDAVRSPAGITRDRLVRKMPDPLPEPAPTPPPLRACAGGCGRMIRPVADESRCRDCRLQAAEAAEAAATAQDVSGAVEATRRGMAAIREALSGDPNGGPRDRLGRPRSRLQA</sequence>
<protein>
    <submittedName>
        <fullName evidence="2">DNA-binding protein</fullName>
    </submittedName>
</protein>
<proteinExistence type="predicted"/>
<feature type="region of interest" description="Disordered" evidence="1">
    <location>
        <begin position="287"/>
        <end position="313"/>
    </location>
</feature>
<reference evidence="2" key="2">
    <citation type="submission" date="2020-09" db="EMBL/GenBank/DDBJ databases">
        <authorList>
            <person name="Sun Q."/>
            <person name="Ohkuma M."/>
        </authorList>
    </citation>
    <scope>NUCLEOTIDE SEQUENCE</scope>
    <source>
        <strain evidence="2">JCM 4633</strain>
    </source>
</reference>
<dbReference type="RefSeq" id="WP_190111147.1">
    <property type="nucleotide sequence ID" value="NZ_BMVB01000013.1"/>
</dbReference>
<evidence type="ECO:0000256" key="1">
    <source>
        <dbReference type="SAM" id="MobiDB-lite"/>
    </source>
</evidence>
<reference evidence="2" key="1">
    <citation type="journal article" date="2014" name="Int. J. Syst. Evol. Microbiol.">
        <title>Complete genome sequence of Corynebacterium casei LMG S-19264T (=DSM 44701T), isolated from a smear-ripened cheese.</title>
        <authorList>
            <consortium name="US DOE Joint Genome Institute (JGI-PGF)"/>
            <person name="Walter F."/>
            <person name="Albersmeier A."/>
            <person name="Kalinowski J."/>
            <person name="Ruckert C."/>
        </authorList>
    </citation>
    <scope>NUCLEOTIDE SEQUENCE</scope>
    <source>
        <strain evidence="2">JCM 4633</strain>
    </source>
</reference>
<gene>
    <name evidence="2" type="ORF">GCM10010507_39280</name>
</gene>
<name>A0A918TS86_STRCJ</name>
<organism evidence="2 3">
    <name type="scientific">Streptomyces cinnamoneus</name>
    <name type="common">Streptoverticillium cinnamoneum</name>
    <dbReference type="NCBI Taxonomy" id="53446"/>
    <lineage>
        <taxon>Bacteria</taxon>
        <taxon>Bacillati</taxon>
        <taxon>Actinomycetota</taxon>
        <taxon>Actinomycetes</taxon>
        <taxon>Kitasatosporales</taxon>
        <taxon>Streptomycetaceae</taxon>
        <taxon>Streptomyces</taxon>
        <taxon>Streptomyces cinnamoneus group</taxon>
    </lineage>
</organism>
<feature type="compositionally biased region" description="Basic and acidic residues" evidence="1">
    <location>
        <begin position="133"/>
        <end position="142"/>
    </location>
</feature>
<keyword evidence="2" id="KW-0238">DNA-binding</keyword>
<accession>A0A918TS86</accession>
<dbReference type="GO" id="GO:0003677">
    <property type="term" value="F:DNA binding"/>
    <property type="evidence" value="ECO:0007669"/>
    <property type="project" value="UniProtKB-KW"/>
</dbReference>
<evidence type="ECO:0000313" key="2">
    <source>
        <dbReference type="EMBL" id="GHC58693.1"/>
    </source>
</evidence>